<evidence type="ECO:0000256" key="1">
    <source>
        <dbReference type="SAM" id="MobiDB-lite"/>
    </source>
</evidence>
<gene>
    <name evidence="2" type="ORF">PCAR00345_LOCUS8262</name>
</gene>
<dbReference type="SUPFAM" id="SSF51126">
    <property type="entry name" value="Pectin lyase-like"/>
    <property type="match status" value="1"/>
</dbReference>
<dbReference type="InterPro" id="IPR011050">
    <property type="entry name" value="Pectin_lyase_fold/virulence"/>
</dbReference>
<accession>A0A7S4EVV8</accession>
<reference evidence="2" key="1">
    <citation type="submission" date="2021-01" db="EMBL/GenBank/DDBJ databases">
        <authorList>
            <person name="Corre E."/>
            <person name="Pelletier E."/>
            <person name="Niang G."/>
            <person name="Scheremetjew M."/>
            <person name="Finn R."/>
            <person name="Kale V."/>
            <person name="Holt S."/>
            <person name="Cochrane G."/>
            <person name="Meng A."/>
            <person name="Brown T."/>
            <person name="Cohen L."/>
        </authorList>
    </citation>
    <scope>NUCLEOTIDE SEQUENCE</scope>
    <source>
        <strain evidence="2">CCMP645</strain>
    </source>
</reference>
<protein>
    <recommendedName>
        <fullName evidence="3">Right handed beta helix domain-containing protein</fullName>
    </recommendedName>
</protein>
<dbReference type="AlphaFoldDB" id="A0A7S4EVV8"/>
<evidence type="ECO:0000313" key="2">
    <source>
        <dbReference type="EMBL" id="CAE0755674.1"/>
    </source>
</evidence>
<sequence length="720" mass="77585">MLQSEAALLAQAAPACDVLISHSRNHLETHQIPDQMPLSRAEQDRVAGFLRFAQGRTEPETFLQLRKLLSSCPSRSKLNMSPCERLMASSAVVVDSPQLYSKFQALLLQLAKLVVLGKPSISALGNGCLVVHEVKLAATLGFRPCSMASATWRCSSSLVLLAETVPDDATTDTAEQQSKVPVDGPNTPHVACANAVSTRTLERELLQKHSVSLKRAARPPGAEDLFDVFPQHIEDVISAAVAKHGLRCAVDYLSALPATKSCSSASGTALCAGCGATSYASSQRKRLASEHTPRAGQEVRQNELTYESRPKSHSHQPLCTHQGPYLQGQEEVDAHVAPSFIDTTQPFVDGVATFSELQLGNASPPFDLCFSLVDSEGREHDAVLVHVSGVGQNRQESSMSAELPDDAASVKSRTACTLRSDETPLCILEPGRHDEHPQVSSRATALEDPDLVFEILGKLTCTQTLHRSAATCKLWRFVLRRGDDQGAERVWADACLTVPTHGPSGEQLLTVGDALWRAPARQRVRIRGGTELKGMLVCQQPIHVHAEEGVVLCGKLCLQGGAAAGTGTVTGLHLNHFMEEAIAVREGQWLVKDCVVSSSRRARASTSITVRGGSSLHLLRCVVQDSAHAVALERGASTLRAELCSFRGNKEAILTHGGGLVEVEKNEFEGNAVALKLDTLVRGYARGNRVDGALLGRWMKPRQFRCEANECEASDTEQDG</sequence>
<dbReference type="EMBL" id="HBIZ01013601">
    <property type="protein sequence ID" value="CAE0755674.1"/>
    <property type="molecule type" value="Transcribed_RNA"/>
</dbReference>
<name>A0A7S4EVV8_CHRCT</name>
<evidence type="ECO:0008006" key="3">
    <source>
        <dbReference type="Google" id="ProtNLM"/>
    </source>
</evidence>
<proteinExistence type="predicted"/>
<feature type="region of interest" description="Disordered" evidence="1">
    <location>
        <begin position="285"/>
        <end position="323"/>
    </location>
</feature>
<organism evidence="2">
    <name type="scientific">Chrysotila carterae</name>
    <name type="common">Marine alga</name>
    <name type="synonym">Syracosphaera carterae</name>
    <dbReference type="NCBI Taxonomy" id="13221"/>
    <lineage>
        <taxon>Eukaryota</taxon>
        <taxon>Haptista</taxon>
        <taxon>Haptophyta</taxon>
        <taxon>Prymnesiophyceae</taxon>
        <taxon>Isochrysidales</taxon>
        <taxon>Isochrysidaceae</taxon>
        <taxon>Chrysotila</taxon>
    </lineage>
</organism>